<dbReference type="SUPFAM" id="SSF52172">
    <property type="entry name" value="CheY-like"/>
    <property type="match status" value="1"/>
</dbReference>
<proteinExistence type="predicted"/>
<dbReference type="SUPFAM" id="SSF55874">
    <property type="entry name" value="ATPase domain of HSP90 chaperone/DNA topoisomerase II/histidine kinase"/>
    <property type="match status" value="1"/>
</dbReference>
<protein>
    <recommendedName>
        <fullName evidence="2">histidine kinase</fullName>
        <ecNumber evidence="2">2.7.13.3</ecNumber>
    </recommendedName>
</protein>
<organism evidence="10 11">
    <name type="scientific">Stereocaulon virgatum</name>
    <dbReference type="NCBI Taxonomy" id="373712"/>
    <lineage>
        <taxon>Eukaryota</taxon>
        <taxon>Fungi</taxon>
        <taxon>Dikarya</taxon>
        <taxon>Ascomycota</taxon>
        <taxon>Pezizomycotina</taxon>
        <taxon>Lecanoromycetes</taxon>
        <taxon>OSLEUM clade</taxon>
        <taxon>Lecanoromycetidae</taxon>
        <taxon>Lecanorales</taxon>
        <taxon>Lecanorineae</taxon>
        <taxon>Stereocaulaceae</taxon>
        <taxon>Stereocaulon</taxon>
    </lineage>
</organism>
<dbReference type="InterPro" id="IPR036890">
    <property type="entry name" value="HATPase_C_sf"/>
</dbReference>
<evidence type="ECO:0000256" key="1">
    <source>
        <dbReference type="ARBA" id="ARBA00000085"/>
    </source>
</evidence>
<dbReference type="EC" id="2.7.13.3" evidence="2"/>
<evidence type="ECO:0000313" key="10">
    <source>
        <dbReference type="EMBL" id="KAL2046080.1"/>
    </source>
</evidence>
<evidence type="ECO:0000259" key="9">
    <source>
        <dbReference type="PROSITE" id="PS50110"/>
    </source>
</evidence>
<dbReference type="SUPFAM" id="SSF47384">
    <property type="entry name" value="Homodimeric domain of signal transducing histidine kinase"/>
    <property type="match status" value="1"/>
</dbReference>
<evidence type="ECO:0000313" key="11">
    <source>
        <dbReference type="Proteomes" id="UP001590950"/>
    </source>
</evidence>
<feature type="compositionally biased region" description="Polar residues" evidence="7">
    <location>
        <begin position="354"/>
        <end position="364"/>
    </location>
</feature>
<dbReference type="InterPro" id="IPR001789">
    <property type="entry name" value="Sig_transdc_resp-reg_receiver"/>
</dbReference>
<keyword evidence="5" id="KW-0418">Kinase</keyword>
<dbReference type="InterPro" id="IPR011006">
    <property type="entry name" value="CheY-like_superfamily"/>
</dbReference>
<dbReference type="SMART" id="SM00448">
    <property type="entry name" value="REC"/>
    <property type="match status" value="1"/>
</dbReference>
<dbReference type="InterPro" id="IPR003661">
    <property type="entry name" value="HisK_dim/P_dom"/>
</dbReference>
<dbReference type="Pfam" id="PF00072">
    <property type="entry name" value="Response_reg"/>
    <property type="match status" value="1"/>
</dbReference>
<feature type="compositionally biased region" description="Basic and acidic residues" evidence="7">
    <location>
        <begin position="631"/>
        <end position="643"/>
    </location>
</feature>
<dbReference type="PANTHER" id="PTHR43047">
    <property type="entry name" value="TWO-COMPONENT HISTIDINE PROTEIN KINASE"/>
    <property type="match status" value="1"/>
</dbReference>
<dbReference type="Proteomes" id="UP001590950">
    <property type="component" value="Unassembled WGS sequence"/>
</dbReference>
<dbReference type="EMBL" id="JBEFKJ010000004">
    <property type="protein sequence ID" value="KAL2046080.1"/>
    <property type="molecule type" value="Genomic_DNA"/>
</dbReference>
<feature type="domain" description="Response regulatory" evidence="9">
    <location>
        <begin position="757"/>
        <end position="932"/>
    </location>
</feature>
<dbReference type="InterPro" id="IPR036097">
    <property type="entry name" value="HisK_dim/P_sf"/>
</dbReference>
<feature type="compositionally biased region" description="Polar residues" evidence="7">
    <location>
        <begin position="650"/>
        <end position="663"/>
    </location>
</feature>
<dbReference type="SMART" id="SM00387">
    <property type="entry name" value="HATPase_c"/>
    <property type="match status" value="1"/>
</dbReference>
<dbReference type="CDD" id="cd17546">
    <property type="entry name" value="REC_hyHK_CKI1_RcsC-like"/>
    <property type="match status" value="1"/>
</dbReference>
<feature type="compositionally biased region" description="Basic residues" evidence="7">
    <location>
        <begin position="845"/>
        <end position="854"/>
    </location>
</feature>
<feature type="region of interest" description="Disordered" evidence="7">
    <location>
        <begin position="334"/>
        <end position="427"/>
    </location>
</feature>
<dbReference type="PRINTS" id="PR00344">
    <property type="entry name" value="BCTRLSENSOR"/>
</dbReference>
<gene>
    <name evidence="10" type="ORF">N7G274_001527</name>
</gene>
<sequence length="940" mass="103465">MNPQKMKKSIGGNTLEDMLERTSLCVSSEEPGVAAHDGDKGFLETVGQHYSVVENNAVEQLVQLKRRLREATTYDFWSLLMQGMTSITGAQYGFVTKRILVDDQNSAVEMPPLGQPGSCLLGVAFYYNDGDQLEALHRDYKYLAYGAPCEGMKHDKVFLIPEGLPRFILNNPNNFPMPTEAYLGVPLFAEGKCFGHFGMMWTLEGMENLRLGWAYIEMLLHSLEDIILERLVEGQGYAKDGPRNKVGKVIPSEAVTAAQSLKPYARSLSHELRTPMQGVVGMLDVMHATVQESLEGQSDTAVRKVFKTLRDNIEVVQDSSRRAVEAADNVVHAYDLNMQVPDTPNPPNDDESTEVPSAHSSSGRRPSIMVEGKSIFFRRGKRQRTSDSGSIGPAAKHRHLESRSPPALTPSRGVSPHTASLRTAVEESDDLTGAMQGVVRQRPALVEPEIAFELSEPESTTTPGLRHTQVRELLHLVINESLRVGGRPESAIADDTDGGEIIEVTTRGANGDPCTKIIEWSVDPQVPETIFVDERDLAKLVSCVFLNAIKFTEQGRICLRANLTSKAKFIVINVLDTGPGIPKAFLPNLFKPFSREDDSLTRQKEGLGLGLLVAKGLARKIGGDLVCVRSETEGPRRGSEFELKVPISHTDPSSRASTPNRTPTPARPEASEPTIISRARHTSSAESRRPPRTRQTPLTGKTPESPSFAKATSPLDPTSQSRRNSLSQLITTTPSRRLSTKKPPTFDRNLAKKHPLTFLIAEDNTLNRKLLVSMLGKLGYTSVHEAYDGVEAVHQMSIDRPAHGEKPIDVILMDLWMPNMDGYEATQRIFANEKDRREKLAQKEKKNKNRRRSARRSDTDDEDDEDDRARRKSGGSTTAAAAAGTCGSVTVLAVSADVTDSALERAREVGMEGFMTKPYKLLDLERLILEYCAGHGSGGS</sequence>
<dbReference type="PANTHER" id="PTHR43047:SF2">
    <property type="entry name" value="HISTIDINE KINASE M7"/>
    <property type="match status" value="1"/>
</dbReference>
<dbReference type="PROSITE" id="PS50109">
    <property type="entry name" value="HIS_KIN"/>
    <property type="match status" value="1"/>
</dbReference>
<keyword evidence="3 6" id="KW-0597">Phosphoprotein</keyword>
<feature type="region of interest" description="Disordered" evidence="7">
    <location>
        <begin position="631"/>
        <end position="749"/>
    </location>
</feature>
<dbReference type="InterPro" id="IPR005467">
    <property type="entry name" value="His_kinase_dom"/>
</dbReference>
<feature type="compositionally biased region" description="Polar residues" evidence="7">
    <location>
        <begin position="715"/>
        <end position="737"/>
    </location>
</feature>
<comment type="catalytic activity">
    <reaction evidence="1">
        <text>ATP + protein L-histidine = ADP + protein N-phospho-L-histidine.</text>
        <dbReference type="EC" id="2.7.13.3"/>
    </reaction>
</comment>
<evidence type="ECO:0000256" key="4">
    <source>
        <dbReference type="ARBA" id="ARBA00022679"/>
    </source>
</evidence>
<dbReference type="Pfam" id="PF02518">
    <property type="entry name" value="HATPase_c"/>
    <property type="match status" value="1"/>
</dbReference>
<dbReference type="InterPro" id="IPR003594">
    <property type="entry name" value="HATPase_dom"/>
</dbReference>
<reference evidence="10 11" key="1">
    <citation type="submission" date="2024-09" db="EMBL/GenBank/DDBJ databases">
        <title>Rethinking Asexuality: The Enigmatic Case of Functional Sexual Genes in Lepraria (Stereocaulaceae).</title>
        <authorList>
            <person name="Doellman M."/>
            <person name="Sun Y."/>
            <person name="Barcenas-Pena A."/>
            <person name="Lumbsch H.T."/>
            <person name="Grewe F."/>
        </authorList>
    </citation>
    <scope>NUCLEOTIDE SEQUENCE [LARGE SCALE GENOMIC DNA]</scope>
    <source>
        <strain evidence="10 11">Mercado 3170</strain>
    </source>
</reference>
<dbReference type="PROSITE" id="PS50110">
    <property type="entry name" value="RESPONSE_REGULATORY"/>
    <property type="match status" value="1"/>
</dbReference>
<dbReference type="Gene3D" id="1.10.287.130">
    <property type="match status" value="1"/>
</dbReference>
<evidence type="ECO:0000256" key="2">
    <source>
        <dbReference type="ARBA" id="ARBA00012438"/>
    </source>
</evidence>
<evidence type="ECO:0000256" key="3">
    <source>
        <dbReference type="ARBA" id="ARBA00022553"/>
    </source>
</evidence>
<dbReference type="InterPro" id="IPR004358">
    <property type="entry name" value="Sig_transdc_His_kin-like_C"/>
</dbReference>
<accession>A0ABR4ALJ3</accession>
<feature type="region of interest" description="Disordered" evidence="7">
    <location>
        <begin position="837"/>
        <end position="880"/>
    </location>
</feature>
<dbReference type="Gene3D" id="3.40.50.2300">
    <property type="match status" value="1"/>
</dbReference>
<dbReference type="CDD" id="cd00082">
    <property type="entry name" value="HisKA"/>
    <property type="match status" value="1"/>
</dbReference>
<feature type="modified residue" description="4-aspartylphosphate" evidence="6">
    <location>
        <position position="814"/>
    </location>
</feature>
<feature type="domain" description="Histidine kinase" evidence="8">
    <location>
        <begin position="530"/>
        <end position="649"/>
    </location>
</feature>
<keyword evidence="11" id="KW-1185">Reference proteome</keyword>
<evidence type="ECO:0000256" key="6">
    <source>
        <dbReference type="PROSITE-ProRule" id="PRU00169"/>
    </source>
</evidence>
<dbReference type="Gene3D" id="3.30.565.10">
    <property type="entry name" value="Histidine kinase-like ATPase, C-terminal domain"/>
    <property type="match status" value="1"/>
</dbReference>
<evidence type="ECO:0000256" key="5">
    <source>
        <dbReference type="ARBA" id="ARBA00022777"/>
    </source>
</evidence>
<comment type="caution">
    <text evidence="10">The sequence shown here is derived from an EMBL/GenBank/DDBJ whole genome shotgun (WGS) entry which is preliminary data.</text>
</comment>
<name>A0ABR4ALJ3_9LECA</name>
<keyword evidence="4" id="KW-0808">Transferase</keyword>
<evidence type="ECO:0000256" key="7">
    <source>
        <dbReference type="SAM" id="MobiDB-lite"/>
    </source>
</evidence>
<evidence type="ECO:0000259" key="8">
    <source>
        <dbReference type="PROSITE" id="PS50109"/>
    </source>
</evidence>